<evidence type="ECO:0000256" key="6">
    <source>
        <dbReference type="ARBA" id="ARBA00022989"/>
    </source>
</evidence>
<keyword evidence="7 8" id="KW-0472">Membrane</keyword>
<dbReference type="GO" id="GO:0005886">
    <property type="term" value="C:plasma membrane"/>
    <property type="evidence" value="ECO:0007669"/>
    <property type="project" value="UniProtKB-SubCell"/>
</dbReference>
<dbReference type="InterPro" id="IPR004812">
    <property type="entry name" value="Efflux_drug-R_Bcr/CmlA"/>
</dbReference>
<evidence type="ECO:0000313" key="11">
    <source>
        <dbReference type="Proteomes" id="UP000708298"/>
    </source>
</evidence>
<dbReference type="InterPro" id="IPR036259">
    <property type="entry name" value="MFS_trans_sf"/>
</dbReference>
<evidence type="ECO:0000256" key="2">
    <source>
        <dbReference type="ARBA" id="ARBA00006236"/>
    </source>
</evidence>
<gene>
    <name evidence="10" type="ORF">ASILVAE211_14640</name>
</gene>
<keyword evidence="6 8" id="KW-1133">Transmembrane helix</keyword>
<comment type="similarity">
    <text evidence="2 8">Belongs to the major facilitator superfamily. Bcr/CmlA family.</text>
</comment>
<feature type="transmembrane region" description="Helical" evidence="8">
    <location>
        <begin position="43"/>
        <end position="62"/>
    </location>
</feature>
<feature type="transmembrane region" description="Helical" evidence="8">
    <location>
        <begin position="282"/>
        <end position="302"/>
    </location>
</feature>
<feature type="transmembrane region" description="Helical" evidence="8">
    <location>
        <begin position="242"/>
        <end position="261"/>
    </location>
</feature>
<reference evidence="10" key="1">
    <citation type="journal article" date="2021" name="Microorganisms">
        <title>Acidisoma silvae sp. nov. and Acidisomacellulosilytica sp. nov., Two Acidophilic Bacteria Isolated from Decaying Wood, Hydrolyzing Cellulose and Producing Poly-3-hydroxybutyrate.</title>
        <authorList>
            <person name="Mieszkin S."/>
            <person name="Pouder E."/>
            <person name="Uroz S."/>
            <person name="Simon-Colin C."/>
            <person name="Alain K."/>
        </authorList>
    </citation>
    <scope>NUCLEOTIDE SEQUENCE</scope>
    <source>
        <strain evidence="10">HW T2.11</strain>
    </source>
</reference>
<dbReference type="PANTHER" id="PTHR23502">
    <property type="entry name" value="MAJOR FACILITATOR SUPERFAMILY"/>
    <property type="match status" value="1"/>
</dbReference>
<keyword evidence="5 8" id="KW-0812">Transmembrane</keyword>
<keyword evidence="4" id="KW-1003">Cell membrane</keyword>
<comment type="caution">
    <text evidence="10">The sequence shown here is derived from an EMBL/GenBank/DDBJ whole genome shotgun (WGS) entry which is preliminary data.</text>
</comment>
<feature type="transmembrane region" description="Helical" evidence="8">
    <location>
        <begin position="365"/>
        <end position="384"/>
    </location>
</feature>
<dbReference type="AlphaFoldDB" id="A0A963YTJ5"/>
<keyword evidence="11" id="KW-1185">Reference proteome</keyword>
<feature type="transmembrane region" description="Helical" evidence="8">
    <location>
        <begin position="308"/>
        <end position="330"/>
    </location>
</feature>
<comment type="caution">
    <text evidence="8">Lacks conserved residue(s) required for the propagation of feature annotation.</text>
</comment>
<feature type="transmembrane region" description="Helical" evidence="8">
    <location>
        <begin position="337"/>
        <end position="359"/>
    </location>
</feature>
<dbReference type="NCBIfam" id="TIGR00710">
    <property type="entry name" value="efflux_Bcr_CflA"/>
    <property type="match status" value="1"/>
</dbReference>
<dbReference type="CDD" id="cd17320">
    <property type="entry name" value="MFS_MdfA_MDR_like"/>
    <property type="match status" value="1"/>
</dbReference>
<protein>
    <recommendedName>
        <fullName evidence="8">Bcr/CflA family efflux transporter</fullName>
    </recommendedName>
</protein>
<dbReference type="Proteomes" id="UP000708298">
    <property type="component" value="Unassembled WGS sequence"/>
</dbReference>
<feature type="transmembrane region" description="Helical" evidence="8">
    <location>
        <begin position="131"/>
        <end position="157"/>
    </location>
</feature>
<name>A0A963YTJ5_9PROT</name>
<feature type="transmembrane region" description="Helical" evidence="8">
    <location>
        <begin position="163"/>
        <end position="182"/>
    </location>
</feature>
<keyword evidence="8" id="KW-0997">Cell inner membrane</keyword>
<evidence type="ECO:0000256" key="3">
    <source>
        <dbReference type="ARBA" id="ARBA00022448"/>
    </source>
</evidence>
<dbReference type="PROSITE" id="PS00216">
    <property type="entry name" value="SUGAR_TRANSPORT_1"/>
    <property type="match status" value="1"/>
</dbReference>
<feature type="domain" description="Major facilitator superfamily (MFS) profile" evidence="9">
    <location>
        <begin position="4"/>
        <end position="391"/>
    </location>
</feature>
<organism evidence="10 11">
    <name type="scientific">Acidisoma silvae</name>
    <dbReference type="NCBI Taxonomy" id="2802396"/>
    <lineage>
        <taxon>Bacteria</taxon>
        <taxon>Pseudomonadati</taxon>
        <taxon>Pseudomonadota</taxon>
        <taxon>Alphaproteobacteria</taxon>
        <taxon>Acetobacterales</taxon>
        <taxon>Acidocellaceae</taxon>
        <taxon>Acidisoma</taxon>
    </lineage>
</organism>
<dbReference type="Gene3D" id="1.20.1720.10">
    <property type="entry name" value="Multidrug resistance protein D"/>
    <property type="match status" value="1"/>
</dbReference>
<dbReference type="InterPro" id="IPR020846">
    <property type="entry name" value="MFS_dom"/>
</dbReference>
<dbReference type="GO" id="GO:0042910">
    <property type="term" value="F:xenobiotic transmembrane transporter activity"/>
    <property type="evidence" value="ECO:0007669"/>
    <property type="project" value="InterPro"/>
</dbReference>
<evidence type="ECO:0000256" key="5">
    <source>
        <dbReference type="ARBA" id="ARBA00022692"/>
    </source>
</evidence>
<dbReference type="PROSITE" id="PS50850">
    <property type="entry name" value="MFS"/>
    <property type="match status" value="1"/>
</dbReference>
<evidence type="ECO:0000256" key="1">
    <source>
        <dbReference type="ARBA" id="ARBA00004651"/>
    </source>
</evidence>
<proteinExistence type="inferred from homology"/>
<comment type="subcellular location">
    <subcellularLocation>
        <location evidence="8">Cell inner membrane</location>
        <topology evidence="8">Multi-pass membrane protein</topology>
    </subcellularLocation>
    <subcellularLocation>
        <location evidence="1">Cell membrane</location>
        <topology evidence="1">Multi-pass membrane protein</topology>
    </subcellularLocation>
</comment>
<dbReference type="GO" id="GO:1990961">
    <property type="term" value="P:xenobiotic detoxification by transmembrane export across the plasma membrane"/>
    <property type="evidence" value="ECO:0007669"/>
    <property type="project" value="InterPro"/>
</dbReference>
<dbReference type="EMBL" id="JAESVB010000006">
    <property type="protein sequence ID" value="MCB8876429.1"/>
    <property type="molecule type" value="Genomic_DNA"/>
</dbReference>
<evidence type="ECO:0000256" key="8">
    <source>
        <dbReference type="RuleBase" id="RU365088"/>
    </source>
</evidence>
<evidence type="ECO:0000256" key="7">
    <source>
        <dbReference type="ARBA" id="ARBA00023136"/>
    </source>
</evidence>
<evidence type="ECO:0000313" key="10">
    <source>
        <dbReference type="EMBL" id="MCB8876429.1"/>
    </source>
</evidence>
<evidence type="ECO:0000256" key="4">
    <source>
        <dbReference type="ARBA" id="ARBA00022475"/>
    </source>
</evidence>
<dbReference type="Pfam" id="PF07690">
    <property type="entry name" value="MFS_1"/>
    <property type="match status" value="1"/>
</dbReference>
<dbReference type="SUPFAM" id="SSF103473">
    <property type="entry name" value="MFS general substrate transporter"/>
    <property type="match status" value="1"/>
</dbReference>
<feature type="transmembrane region" description="Helical" evidence="8">
    <location>
        <begin position="74"/>
        <end position="93"/>
    </location>
</feature>
<reference evidence="10" key="2">
    <citation type="submission" date="2021-01" db="EMBL/GenBank/DDBJ databases">
        <authorList>
            <person name="Mieszkin S."/>
            <person name="Pouder E."/>
            <person name="Alain K."/>
        </authorList>
    </citation>
    <scope>NUCLEOTIDE SEQUENCE</scope>
    <source>
        <strain evidence="10">HW T2.11</strain>
    </source>
</reference>
<sequence length="391" mass="41087">MSVPVWLPALLGFLTAVGSISIDMYLPAFPQIARELGAVRGGAQITLATFFVGLALGQLILGPLADRVGRKAPLVVGMSLYTLATIGCALSTSLVTFSIFRFLAALGGASSMVVPRAVVRDLSNGSNAARMMAQLMLVMGVSPILAPALGGFVLNWAGWRSIFWVQAVYGIVNLSLVVFLLPDTLPRDMRVRHGLISVFQRYVQVARDRNFLPAALVVAFASATLFAYLGGSPLVFETGFHVSPIVYGCIFGLNGFGLIMASQLNGRLFASRFGIDRTLTTAVYVMLGGTVYLTLISALGLAGLVPTLMGLFVCIASLGCIFPNGTVAVMSRQHQNAGVASALTGTLQFSIGAVSGMIVGELSDSSPRAMAVCMLAGAVGITLFNRLRPRG</sequence>
<feature type="transmembrane region" description="Helical" evidence="8">
    <location>
        <begin position="211"/>
        <end position="230"/>
    </location>
</feature>
<evidence type="ECO:0000259" key="9">
    <source>
        <dbReference type="PROSITE" id="PS50850"/>
    </source>
</evidence>
<dbReference type="PANTHER" id="PTHR23502:SF132">
    <property type="entry name" value="POLYAMINE TRANSPORTER 2-RELATED"/>
    <property type="match status" value="1"/>
</dbReference>
<accession>A0A963YTJ5</accession>
<dbReference type="InterPro" id="IPR005829">
    <property type="entry name" value="Sugar_transporter_CS"/>
</dbReference>
<keyword evidence="3 8" id="KW-0813">Transport</keyword>
<dbReference type="RefSeq" id="WP_227322085.1">
    <property type="nucleotide sequence ID" value="NZ_JAESVB010000006.1"/>
</dbReference>
<dbReference type="InterPro" id="IPR011701">
    <property type="entry name" value="MFS"/>
</dbReference>
<dbReference type="FunFam" id="1.20.1720.10:FF:000005">
    <property type="entry name" value="Bcr/CflA family efflux transporter"/>
    <property type="match status" value="1"/>
</dbReference>